<dbReference type="Gene3D" id="3.40.50.300">
    <property type="entry name" value="P-loop containing nucleotide triphosphate hydrolases"/>
    <property type="match status" value="1"/>
</dbReference>
<gene>
    <name evidence="16" type="ORF">BEN30_05985</name>
</gene>
<keyword evidence="9 14" id="KW-0238">DNA-binding</keyword>
<protein>
    <recommendedName>
        <fullName evidence="13 14">Replicative DNA helicase</fullName>
        <ecNumber evidence="13 14">5.6.2.3</ecNumber>
    </recommendedName>
</protein>
<evidence type="ECO:0000256" key="9">
    <source>
        <dbReference type="ARBA" id="ARBA00023125"/>
    </source>
</evidence>
<comment type="similarity">
    <text evidence="1 14">Belongs to the helicase family. DnaB subfamily.</text>
</comment>
<dbReference type="InterPro" id="IPR007694">
    <property type="entry name" value="DNA_helicase_DnaB-like_C"/>
</dbReference>
<dbReference type="PANTHER" id="PTHR30153">
    <property type="entry name" value="REPLICATIVE DNA HELICASE DNAB"/>
    <property type="match status" value="1"/>
</dbReference>
<dbReference type="STRING" id="28181.BEN30_05985"/>
<dbReference type="NCBIfam" id="TIGR00665">
    <property type="entry name" value="DnaB"/>
    <property type="match status" value="1"/>
</dbReference>
<evidence type="ECO:0000256" key="8">
    <source>
        <dbReference type="ARBA" id="ARBA00022840"/>
    </source>
</evidence>
<reference evidence="17" key="1">
    <citation type="submission" date="2016-07" db="EMBL/GenBank/DDBJ databases">
        <authorList>
            <person name="Florea S."/>
            <person name="Webb J.S."/>
            <person name="Jaromczyk J."/>
            <person name="Schardl C.L."/>
        </authorList>
    </citation>
    <scope>NUCLEOTIDE SEQUENCE [LARGE SCALE GENOMIC DNA]</scope>
    <source>
        <strain evidence="17">MV-1</strain>
    </source>
</reference>
<dbReference type="InterPro" id="IPR027417">
    <property type="entry name" value="P-loop_NTPase"/>
</dbReference>
<evidence type="ECO:0000256" key="2">
    <source>
        <dbReference type="ARBA" id="ARBA00011643"/>
    </source>
</evidence>
<evidence type="ECO:0000256" key="14">
    <source>
        <dbReference type="RuleBase" id="RU362085"/>
    </source>
</evidence>
<dbReference type="Gene3D" id="1.10.860.10">
    <property type="entry name" value="DNAb Helicase, Chain A"/>
    <property type="match status" value="1"/>
</dbReference>
<keyword evidence="3 14" id="KW-0639">Primosome</keyword>
<dbReference type="InterPro" id="IPR036185">
    <property type="entry name" value="DNA_heli_DnaB-like_N_sf"/>
</dbReference>
<dbReference type="NCBIfam" id="NF006606">
    <property type="entry name" value="PRK09165.1"/>
    <property type="match status" value="1"/>
</dbReference>
<keyword evidence="4 14" id="KW-0235">DNA replication</keyword>
<sequence>MPAFRTLPHNLTAEKALLGAIFTDNRAYERVSEFLRAEHFAIPEHGKIFQAAQKLMENGQIADPITLAGFFEGNDELIAMGGAVYLAELAASAVTIINAGEYGRIIYDLHMKRELIALGTQMVNGAYDQGVQESATNQIERSEQQLYDLATQGDFEGGFQDFRTSIMEAIHMAEAAHKRDGALAGVTTGLKDLDQMLGGLHNSDLLILAGRPSMGKTALVTNIAYNAAYSYHKSGGEEGAVVGFFSLEMSSEQLAARILSEQVEVSSNKMRKGELANEEFTRLVVVSQELHRIPLFIDDTPALTVSALRTRARRLKRQHNLGLIVVDYLQLISPPPGSSDGRVNEVSEITRGLKTLAKELNIPVIALSQLSRAVESRDPPRPQLSDLRESGSIEQDADVVMFIYRPEYYHERKRPDPDNLDKIHEWEEKLEKIKNIGDVIIGKQRHGPIGDVRLSFQGEFTRFADLDPHHPAYEGP</sequence>
<dbReference type="GO" id="GO:0005524">
    <property type="term" value="F:ATP binding"/>
    <property type="evidence" value="ECO:0007669"/>
    <property type="project" value="UniProtKB-UniRule"/>
</dbReference>
<comment type="catalytic activity">
    <reaction evidence="12 14">
        <text>ATP + H2O = ADP + phosphate + H(+)</text>
        <dbReference type="Rhea" id="RHEA:13065"/>
        <dbReference type="ChEBI" id="CHEBI:15377"/>
        <dbReference type="ChEBI" id="CHEBI:15378"/>
        <dbReference type="ChEBI" id="CHEBI:30616"/>
        <dbReference type="ChEBI" id="CHEBI:43474"/>
        <dbReference type="ChEBI" id="CHEBI:456216"/>
        <dbReference type="EC" id="5.6.2.3"/>
    </reaction>
</comment>
<evidence type="ECO:0000259" key="15">
    <source>
        <dbReference type="PROSITE" id="PS51199"/>
    </source>
</evidence>
<keyword evidence="5 14" id="KW-0547">Nucleotide-binding</keyword>
<dbReference type="InterPro" id="IPR003593">
    <property type="entry name" value="AAA+_ATPase"/>
</dbReference>
<evidence type="ECO:0000256" key="3">
    <source>
        <dbReference type="ARBA" id="ARBA00022515"/>
    </source>
</evidence>
<dbReference type="GO" id="GO:0005829">
    <property type="term" value="C:cytosol"/>
    <property type="evidence" value="ECO:0007669"/>
    <property type="project" value="TreeGrafter"/>
</dbReference>
<dbReference type="SMART" id="SM00382">
    <property type="entry name" value="AAA"/>
    <property type="match status" value="1"/>
</dbReference>
<dbReference type="GO" id="GO:0006269">
    <property type="term" value="P:DNA replication, synthesis of primer"/>
    <property type="evidence" value="ECO:0007669"/>
    <property type="project" value="UniProtKB-UniRule"/>
</dbReference>
<dbReference type="GO" id="GO:1990077">
    <property type="term" value="C:primosome complex"/>
    <property type="evidence" value="ECO:0007669"/>
    <property type="project" value="UniProtKB-UniRule"/>
</dbReference>
<evidence type="ECO:0000256" key="13">
    <source>
        <dbReference type="NCBIfam" id="TIGR00665"/>
    </source>
</evidence>
<dbReference type="EMBL" id="MCGG01000013">
    <property type="protein sequence ID" value="OEJ68542.1"/>
    <property type="molecule type" value="Genomic_DNA"/>
</dbReference>
<evidence type="ECO:0000256" key="10">
    <source>
        <dbReference type="ARBA" id="ARBA00023235"/>
    </source>
</evidence>
<keyword evidence="8 14" id="KW-0067">ATP-binding</keyword>
<comment type="function">
    <text evidence="11 14">The main replicative DNA helicase, it participates in initiation and elongation during chromosome replication. Travels ahead of the DNA replisome, separating dsDNA into templates for DNA synthesis. A processive ATP-dependent 5'-3' DNA helicase it has DNA-dependent ATPase activity.</text>
</comment>
<dbReference type="Proteomes" id="UP000095347">
    <property type="component" value="Unassembled WGS sequence"/>
</dbReference>
<evidence type="ECO:0000256" key="12">
    <source>
        <dbReference type="ARBA" id="ARBA00048954"/>
    </source>
</evidence>
<evidence type="ECO:0000256" key="5">
    <source>
        <dbReference type="ARBA" id="ARBA00022741"/>
    </source>
</evidence>
<evidence type="ECO:0000256" key="1">
    <source>
        <dbReference type="ARBA" id="ARBA00008428"/>
    </source>
</evidence>
<dbReference type="CDD" id="cd00984">
    <property type="entry name" value="DnaB_C"/>
    <property type="match status" value="1"/>
</dbReference>
<dbReference type="Pfam" id="PF03796">
    <property type="entry name" value="DnaB_C"/>
    <property type="match status" value="1"/>
</dbReference>
<dbReference type="GO" id="GO:0043139">
    <property type="term" value="F:5'-3' DNA helicase activity"/>
    <property type="evidence" value="ECO:0007669"/>
    <property type="project" value="UniProtKB-EC"/>
</dbReference>
<dbReference type="AlphaFoldDB" id="A0A1E5Q9Z5"/>
<dbReference type="EC" id="5.6.2.3" evidence="13 14"/>
<dbReference type="SUPFAM" id="SSF48024">
    <property type="entry name" value="N-terminal domain of DnaB helicase"/>
    <property type="match status" value="1"/>
</dbReference>
<keyword evidence="17" id="KW-1185">Reference proteome</keyword>
<evidence type="ECO:0000313" key="16">
    <source>
        <dbReference type="EMBL" id="OEJ68542.1"/>
    </source>
</evidence>
<keyword evidence="7 14" id="KW-0347">Helicase</keyword>
<evidence type="ECO:0000256" key="6">
    <source>
        <dbReference type="ARBA" id="ARBA00022801"/>
    </source>
</evidence>
<proteinExistence type="inferred from homology"/>
<dbReference type="PANTHER" id="PTHR30153:SF2">
    <property type="entry name" value="REPLICATIVE DNA HELICASE"/>
    <property type="match status" value="1"/>
</dbReference>
<name>A0A1E5Q9Z5_9PROT</name>
<feature type="domain" description="SF4 helicase" evidence="15">
    <location>
        <begin position="179"/>
        <end position="470"/>
    </location>
</feature>
<dbReference type="GO" id="GO:0016887">
    <property type="term" value="F:ATP hydrolysis activity"/>
    <property type="evidence" value="ECO:0007669"/>
    <property type="project" value="RHEA"/>
</dbReference>
<keyword evidence="10" id="KW-0413">Isomerase</keyword>
<dbReference type="InterPro" id="IPR007693">
    <property type="entry name" value="DNA_helicase_DnaB-like_N"/>
</dbReference>
<keyword evidence="6 14" id="KW-0378">Hydrolase</keyword>
<evidence type="ECO:0000256" key="4">
    <source>
        <dbReference type="ARBA" id="ARBA00022705"/>
    </source>
</evidence>
<organism evidence="16 17">
    <name type="scientific">Magnetovibrio blakemorei</name>
    <dbReference type="NCBI Taxonomy" id="28181"/>
    <lineage>
        <taxon>Bacteria</taxon>
        <taxon>Pseudomonadati</taxon>
        <taxon>Pseudomonadota</taxon>
        <taxon>Alphaproteobacteria</taxon>
        <taxon>Rhodospirillales</taxon>
        <taxon>Magnetovibrionaceae</taxon>
        <taxon>Magnetovibrio</taxon>
    </lineage>
</organism>
<evidence type="ECO:0000256" key="11">
    <source>
        <dbReference type="ARBA" id="ARBA00044932"/>
    </source>
</evidence>
<dbReference type="Pfam" id="PF00772">
    <property type="entry name" value="DnaB"/>
    <property type="match status" value="1"/>
</dbReference>
<comment type="caution">
    <text evidence="16">The sequence shown here is derived from an EMBL/GenBank/DDBJ whole genome shotgun (WGS) entry which is preliminary data.</text>
</comment>
<dbReference type="PROSITE" id="PS51199">
    <property type="entry name" value="SF4_HELICASE"/>
    <property type="match status" value="1"/>
</dbReference>
<dbReference type="InterPro" id="IPR016136">
    <property type="entry name" value="DNA_helicase_N/primase_C"/>
</dbReference>
<evidence type="ECO:0000313" key="17">
    <source>
        <dbReference type="Proteomes" id="UP000095347"/>
    </source>
</evidence>
<dbReference type="GO" id="GO:0003677">
    <property type="term" value="F:DNA binding"/>
    <property type="evidence" value="ECO:0007669"/>
    <property type="project" value="UniProtKB-UniRule"/>
</dbReference>
<dbReference type="InterPro" id="IPR007692">
    <property type="entry name" value="DNA_helicase_DnaB"/>
</dbReference>
<dbReference type="SUPFAM" id="SSF52540">
    <property type="entry name" value="P-loop containing nucleoside triphosphate hydrolases"/>
    <property type="match status" value="1"/>
</dbReference>
<evidence type="ECO:0000256" key="7">
    <source>
        <dbReference type="ARBA" id="ARBA00022806"/>
    </source>
</evidence>
<accession>A0A1E5Q9Z5</accession>
<comment type="subunit">
    <text evidence="2">Homohexamer.</text>
</comment>